<comment type="catalytic activity">
    <reaction evidence="4">
        <text>5-hydroxyuridine(34) in tRNA + S-adenosyl-L-methionine = 5-methoxyuridine(34) in tRNA + S-adenosyl-L-homocysteine + H(+)</text>
        <dbReference type="Rhea" id="RHEA:60524"/>
        <dbReference type="Rhea" id="RHEA-COMP:13381"/>
        <dbReference type="Rhea" id="RHEA-COMP:15591"/>
        <dbReference type="ChEBI" id="CHEBI:15378"/>
        <dbReference type="ChEBI" id="CHEBI:57856"/>
        <dbReference type="ChEBI" id="CHEBI:59789"/>
        <dbReference type="ChEBI" id="CHEBI:136877"/>
        <dbReference type="ChEBI" id="CHEBI:143860"/>
    </reaction>
</comment>
<comment type="similarity">
    <text evidence="4">Belongs to the class I-like SAM-binding methyltransferase superfamily. Cation-dependent O-methyltransferase family.</text>
</comment>
<evidence type="ECO:0000256" key="2">
    <source>
        <dbReference type="ARBA" id="ARBA00022679"/>
    </source>
</evidence>
<dbReference type="Pfam" id="PF01596">
    <property type="entry name" value="Methyltransf_3"/>
    <property type="match status" value="1"/>
</dbReference>
<comment type="function">
    <text evidence="4">Catalyzes the methylation of 5-hydroxyuridine (ho5U) to form 5-methoxyuridine (mo5U) at position 34 in tRNAs.</text>
</comment>
<dbReference type="PANTHER" id="PTHR10509:SF14">
    <property type="entry name" value="CAFFEOYL-COA O-METHYLTRANSFERASE 3-RELATED"/>
    <property type="match status" value="1"/>
</dbReference>
<proteinExistence type="inferred from homology"/>
<dbReference type="HAMAP" id="MF_02217">
    <property type="entry name" value="TrmR_methyltr"/>
    <property type="match status" value="1"/>
</dbReference>
<keyword evidence="2 4" id="KW-0808">Transferase</keyword>
<dbReference type="Proteomes" id="UP001275436">
    <property type="component" value="Unassembled WGS sequence"/>
</dbReference>
<name>A0ABQ5TKH8_9BACI</name>
<dbReference type="PANTHER" id="PTHR10509">
    <property type="entry name" value="O-METHYLTRANSFERASE-RELATED"/>
    <property type="match status" value="1"/>
</dbReference>
<dbReference type="EC" id="2.1.1.-" evidence="4"/>
<feature type="binding site" evidence="4">
    <location>
        <position position="82"/>
    </location>
    <ligand>
        <name>S-adenosyl-L-methionine</name>
        <dbReference type="ChEBI" id="CHEBI:59789"/>
    </ligand>
</feature>
<protein>
    <recommendedName>
        <fullName evidence="4">tRNA 5-hydroxyuridine methyltransferase</fullName>
        <ecNumber evidence="4">2.1.1.-</ecNumber>
    </recommendedName>
    <alternativeName>
        <fullName evidence="4">ho5U methyltransferase</fullName>
    </alternativeName>
</protein>
<accession>A0ABQ5TKH8</accession>
<keyword evidence="1 4" id="KW-0489">Methyltransferase</keyword>
<feature type="binding site" evidence="4">
    <location>
        <position position="157"/>
    </location>
    <ligand>
        <name>Mg(2+)</name>
        <dbReference type="ChEBI" id="CHEBI:18420"/>
    </ligand>
</feature>
<gene>
    <name evidence="5" type="primary">yrrM</name>
    <name evidence="4" type="synonym">trmR</name>
    <name evidence="5" type="ORF">MACH08_24460</name>
</gene>
<evidence type="ECO:0000256" key="3">
    <source>
        <dbReference type="ARBA" id="ARBA00022691"/>
    </source>
</evidence>
<dbReference type="CDD" id="cd02440">
    <property type="entry name" value="AdoMet_MTases"/>
    <property type="match status" value="1"/>
</dbReference>
<dbReference type="Gene3D" id="3.40.50.150">
    <property type="entry name" value="Vaccinia Virus protein VP39"/>
    <property type="match status" value="1"/>
</dbReference>
<evidence type="ECO:0000256" key="4">
    <source>
        <dbReference type="HAMAP-Rule" id="MF_02217"/>
    </source>
</evidence>
<organism evidence="5 6">
    <name type="scientific">Oceanobacillus kimchii</name>
    <dbReference type="NCBI Taxonomy" id="746691"/>
    <lineage>
        <taxon>Bacteria</taxon>
        <taxon>Bacillati</taxon>
        <taxon>Bacillota</taxon>
        <taxon>Bacilli</taxon>
        <taxon>Bacillales</taxon>
        <taxon>Bacillaceae</taxon>
        <taxon>Oceanobacillus</taxon>
    </lineage>
</organism>
<evidence type="ECO:0000256" key="1">
    <source>
        <dbReference type="ARBA" id="ARBA00022603"/>
    </source>
</evidence>
<feature type="binding site" evidence="4">
    <location>
        <position position="131"/>
    </location>
    <ligand>
        <name>Mg(2+)</name>
        <dbReference type="ChEBI" id="CHEBI:18420"/>
    </ligand>
</feature>
<dbReference type="InterPro" id="IPR050362">
    <property type="entry name" value="Cation-dep_OMT"/>
</dbReference>
<feature type="binding site" evidence="4">
    <location>
        <position position="65"/>
    </location>
    <ligand>
        <name>S-adenosyl-L-methionine</name>
        <dbReference type="ChEBI" id="CHEBI:59789"/>
    </ligand>
</feature>
<reference evidence="5 6" key="1">
    <citation type="submission" date="2023-02" db="EMBL/GenBank/DDBJ databases">
        <title>Oceanobacillus kimchii IFOP_LL358 isolated form Alexandrium catenella lab strain.</title>
        <authorList>
            <person name="Gajardo G."/>
            <person name="Ueki S."/>
            <person name="Maruyama F."/>
        </authorList>
    </citation>
    <scope>NUCLEOTIDE SEQUENCE [LARGE SCALE GENOMIC DNA]</scope>
    <source>
        <strain evidence="5 6">IFOP_LL358</strain>
    </source>
</reference>
<keyword evidence="4" id="KW-0819">tRNA processing</keyword>
<comment type="subunit">
    <text evidence="4">Homodimer.</text>
</comment>
<evidence type="ECO:0000313" key="5">
    <source>
        <dbReference type="EMBL" id="GLO66662.1"/>
    </source>
</evidence>
<keyword evidence="4" id="KW-0479">Metal-binding</keyword>
<keyword evidence="4" id="KW-0460">Magnesium</keyword>
<feature type="binding site" evidence="4">
    <location>
        <begin position="110"/>
        <end position="111"/>
    </location>
    <ligand>
        <name>S-adenosyl-L-methionine</name>
        <dbReference type="ChEBI" id="CHEBI:59789"/>
    </ligand>
</feature>
<comment type="caution">
    <text evidence="5">The sequence shown here is derived from an EMBL/GenBank/DDBJ whole genome shotgun (WGS) entry which is preliminary data.</text>
</comment>
<sequence length="216" mass="24552">MDDIISHYLASLTPNSPEWAEQLEVVAEENNIPIMDKTSMHFVQVLLQIHQPKRILEVGTAIGYSALRMQENTHQATIVTIEKDEKRYLDAIENISKLDKDDCIKVIHGDALEEMSRLQGNNELFDTVFIDAAKGQYSKFLELADSMVKNGGLIITDNVLFRGYVATPEETPKRFRSMVKKLRDFNEKLMNHSYYQTSILPIGDGVAISYKQEVGN</sequence>
<dbReference type="SUPFAM" id="SSF53335">
    <property type="entry name" value="S-adenosyl-L-methionine-dependent methyltransferases"/>
    <property type="match status" value="1"/>
</dbReference>
<dbReference type="RefSeq" id="WP_069685227.1">
    <property type="nucleotide sequence ID" value="NZ_BSKO01000001.1"/>
</dbReference>
<dbReference type="InterPro" id="IPR002935">
    <property type="entry name" value="SAM_O-MeTrfase"/>
</dbReference>
<keyword evidence="6" id="KW-1185">Reference proteome</keyword>
<keyword evidence="3 4" id="KW-0949">S-adenosyl-L-methionine</keyword>
<dbReference type="EMBL" id="BSKO01000001">
    <property type="protein sequence ID" value="GLO66662.1"/>
    <property type="molecule type" value="Genomic_DNA"/>
</dbReference>
<feature type="binding site" evidence="4">
    <location>
        <position position="35"/>
    </location>
    <ligand>
        <name>S-adenosyl-L-methionine</name>
        <dbReference type="ChEBI" id="CHEBI:59789"/>
    </ligand>
</feature>
<feature type="binding site" evidence="4">
    <location>
        <position position="131"/>
    </location>
    <ligand>
        <name>S-adenosyl-L-methionine</name>
        <dbReference type="ChEBI" id="CHEBI:59789"/>
    </ligand>
</feature>
<feature type="binding site" evidence="4">
    <location>
        <position position="158"/>
    </location>
    <ligand>
        <name>Mg(2+)</name>
        <dbReference type="ChEBI" id="CHEBI:18420"/>
    </ligand>
</feature>
<dbReference type="InterPro" id="IPR029063">
    <property type="entry name" value="SAM-dependent_MTases_sf"/>
</dbReference>
<evidence type="ECO:0000313" key="6">
    <source>
        <dbReference type="Proteomes" id="UP001275436"/>
    </source>
</evidence>
<dbReference type="InterPro" id="IPR043675">
    <property type="entry name" value="TrmR_methyltr"/>
</dbReference>
<dbReference type="PROSITE" id="PS51682">
    <property type="entry name" value="SAM_OMT_I"/>
    <property type="match status" value="1"/>
</dbReference>